<evidence type="ECO:0008006" key="4">
    <source>
        <dbReference type="Google" id="ProtNLM"/>
    </source>
</evidence>
<evidence type="ECO:0000313" key="3">
    <source>
        <dbReference type="Proteomes" id="UP000279275"/>
    </source>
</evidence>
<feature type="signal peptide" evidence="1">
    <location>
        <begin position="1"/>
        <end position="32"/>
    </location>
</feature>
<protein>
    <recommendedName>
        <fullName evidence="4">Alternate-type signal peptide domain-containing protein</fullName>
    </recommendedName>
</protein>
<accession>A0A3M2KUA8</accession>
<proteinExistence type="predicted"/>
<dbReference type="AlphaFoldDB" id="A0A3M2KUA8"/>
<evidence type="ECO:0000256" key="1">
    <source>
        <dbReference type="SAM" id="SignalP"/>
    </source>
</evidence>
<comment type="caution">
    <text evidence="2">The sequence shown here is derived from an EMBL/GenBank/DDBJ whole genome shotgun (WGS) entry which is preliminary data.</text>
</comment>
<keyword evidence="1" id="KW-0732">Signal</keyword>
<dbReference type="Proteomes" id="UP000279275">
    <property type="component" value="Unassembled WGS sequence"/>
</dbReference>
<gene>
    <name evidence="2" type="ORF">EBN03_32790</name>
</gene>
<dbReference type="RefSeq" id="WP_122192058.1">
    <property type="nucleotide sequence ID" value="NZ_RFFH01000030.1"/>
</dbReference>
<sequence length="208" mass="20994">MTFRSITRATAVAATTAAAGALTLLVSGTADAAPGPVTITWDSGADHFTRTITNGAPAAGETITISTQIKRSSTTNEQFDWYKDWHPACLTYVMDSATMTDGSGAHPVEPYLNILSDNIAGDFTATSYKMNASSSQTVTFSAKYTASGADCGSAGAINGGVEYLSTLGHFTFKNLVANGGGTGSATGSAGGVLQSILGGLSSTLGGAK</sequence>
<dbReference type="OrthoDB" id="4527838at2"/>
<name>A0A3M2KUA8_9NOCA</name>
<feature type="chain" id="PRO_5018024448" description="Alternate-type signal peptide domain-containing protein" evidence="1">
    <location>
        <begin position="33"/>
        <end position="208"/>
    </location>
</feature>
<evidence type="ECO:0000313" key="2">
    <source>
        <dbReference type="EMBL" id="RMI27823.1"/>
    </source>
</evidence>
<dbReference type="EMBL" id="RFFH01000030">
    <property type="protein sequence ID" value="RMI27823.1"/>
    <property type="molecule type" value="Genomic_DNA"/>
</dbReference>
<reference evidence="2 3" key="1">
    <citation type="submission" date="2018-10" db="EMBL/GenBank/DDBJ databases">
        <title>Isolation from cow dung.</title>
        <authorList>
            <person name="Ling L."/>
        </authorList>
    </citation>
    <scope>NUCLEOTIDE SEQUENCE [LARGE SCALE GENOMIC DNA]</scope>
    <source>
        <strain evidence="2 3">NEAU-LL90</strain>
    </source>
</reference>
<organism evidence="2 3">
    <name type="scientific">Nocardia stercoris</name>
    <dbReference type="NCBI Taxonomy" id="2483361"/>
    <lineage>
        <taxon>Bacteria</taxon>
        <taxon>Bacillati</taxon>
        <taxon>Actinomycetota</taxon>
        <taxon>Actinomycetes</taxon>
        <taxon>Mycobacteriales</taxon>
        <taxon>Nocardiaceae</taxon>
        <taxon>Nocardia</taxon>
    </lineage>
</organism>
<keyword evidence="3" id="KW-1185">Reference proteome</keyword>